<name>A0A428MZY1_9BACI</name>
<dbReference type="OrthoDB" id="4295522at2"/>
<evidence type="ECO:0000313" key="3">
    <source>
        <dbReference type="Proteomes" id="UP000275076"/>
    </source>
</evidence>
<dbReference type="Pfam" id="PF12867">
    <property type="entry name" value="DinB_2"/>
    <property type="match status" value="1"/>
</dbReference>
<protein>
    <submittedName>
        <fullName evidence="2">DinB family protein</fullName>
    </submittedName>
</protein>
<dbReference type="EMBL" id="RBVX01000021">
    <property type="protein sequence ID" value="RSL31715.1"/>
    <property type="molecule type" value="Genomic_DNA"/>
</dbReference>
<evidence type="ECO:0000313" key="2">
    <source>
        <dbReference type="EMBL" id="RSL31715.1"/>
    </source>
</evidence>
<sequence>MNEEMIFQQVNLIRQNTLKEIEHLSEEQADQKPEIFPNTIRWNLGHIYTVQNVMLSHFGGKNIDTPSRYLELFVPGTRPDEWQGEVPSLDEVKQHLEEQPTKLKEALIGEMDEKAVKPFQSLSTVGEILNFTTYHEGLHVGTIKALKKANSLWK</sequence>
<feature type="domain" description="DinB-like" evidence="1">
    <location>
        <begin position="13"/>
        <end position="143"/>
    </location>
</feature>
<comment type="caution">
    <text evidence="2">The sequence shown here is derived from an EMBL/GenBank/DDBJ whole genome shotgun (WGS) entry which is preliminary data.</text>
</comment>
<proteinExistence type="predicted"/>
<dbReference type="RefSeq" id="WP_125557946.1">
    <property type="nucleotide sequence ID" value="NZ_RBVX01000021.1"/>
</dbReference>
<dbReference type="InterPro" id="IPR024775">
    <property type="entry name" value="DinB-like"/>
</dbReference>
<dbReference type="AlphaFoldDB" id="A0A428MZY1"/>
<dbReference type="Gene3D" id="1.20.120.450">
    <property type="entry name" value="dinb family like domain"/>
    <property type="match status" value="1"/>
</dbReference>
<evidence type="ECO:0000259" key="1">
    <source>
        <dbReference type="Pfam" id="PF12867"/>
    </source>
</evidence>
<dbReference type="InterPro" id="IPR034660">
    <property type="entry name" value="DinB/YfiT-like"/>
</dbReference>
<gene>
    <name evidence="2" type="ORF">D7Z54_18960</name>
</gene>
<dbReference type="Proteomes" id="UP000275076">
    <property type="component" value="Unassembled WGS sequence"/>
</dbReference>
<keyword evidence="3" id="KW-1185">Reference proteome</keyword>
<reference evidence="2 3" key="1">
    <citation type="submission" date="2018-10" db="EMBL/GenBank/DDBJ databases">
        <title>Draft genome sequence of Bacillus salarius IM0101, isolated from a hypersaline soil in Inner Mongolia, China.</title>
        <authorList>
            <person name="Yamprayoonswat W."/>
            <person name="Boonvisut S."/>
            <person name="Jumpathong W."/>
            <person name="Sittihan S."/>
            <person name="Ruangsuj P."/>
            <person name="Wanthongcharoen S."/>
            <person name="Thongpramul N."/>
            <person name="Pimmason S."/>
            <person name="Yu B."/>
            <person name="Yasawong M."/>
        </authorList>
    </citation>
    <scope>NUCLEOTIDE SEQUENCE [LARGE SCALE GENOMIC DNA]</scope>
    <source>
        <strain evidence="2 3">IM0101</strain>
    </source>
</reference>
<dbReference type="SUPFAM" id="SSF109854">
    <property type="entry name" value="DinB/YfiT-like putative metalloenzymes"/>
    <property type="match status" value="1"/>
</dbReference>
<accession>A0A428MZY1</accession>
<organism evidence="2 3">
    <name type="scientific">Salibacterium salarium</name>
    <dbReference type="NCBI Taxonomy" id="284579"/>
    <lineage>
        <taxon>Bacteria</taxon>
        <taxon>Bacillati</taxon>
        <taxon>Bacillota</taxon>
        <taxon>Bacilli</taxon>
        <taxon>Bacillales</taxon>
        <taxon>Bacillaceae</taxon>
    </lineage>
</organism>